<sequence length="320" mass="34138">MSALGTDAPVAAIDCGTNSIRLLIARTDPATGALCDLVREMEIVRLGYGVDRTGRFDPAAVERTLAATRRYARLIAEHGASRIRFIATSATRDAANRDVLLDGVREILGVEVEVVPGQEEAELSFRGAVATLPGIPDGDRLVVDIGGGSSELVLGSAAPTHRISLDIGSVRLTERHLRSDPPTEEEIHAASADIDALLDEAAAAVPLERTRHLVGVAGTVTTLTGVALGAQTYRPDLSHGARLALREMLRTCEEVLRMSRAERGALSIIHPGRIDVIGAGALIWERIIRRVADVSPITCTWTSEHDILDGIALSLLEPRP</sequence>
<comment type="caution">
    <text evidence="2">The sequence shown here is derived from an EMBL/GenBank/DDBJ whole genome shotgun (WGS) entry which is preliminary data.</text>
</comment>
<proteinExistence type="predicted"/>
<dbReference type="SUPFAM" id="SSF53067">
    <property type="entry name" value="Actin-like ATPase domain"/>
    <property type="match status" value="2"/>
</dbReference>
<dbReference type="InterPro" id="IPR003695">
    <property type="entry name" value="Ppx_GppA_N"/>
</dbReference>
<protein>
    <submittedName>
        <fullName evidence="2">Exopolyphosphatase</fullName>
    </submittedName>
</protein>
<dbReference type="CDD" id="cd24119">
    <property type="entry name" value="ASKHA_NBD_MtPPX2-like"/>
    <property type="match status" value="1"/>
</dbReference>
<dbReference type="RefSeq" id="WP_376983246.1">
    <property type="nucleotide sequence ID" value="NZ_JBHLSV010000047.1"/>
</dbReference>
<evidence type="ECO:0000313" key="2">
    <source>
        <dbReference type="EMBL" id="MFC0676193.1"/>
    </source>
</evidence>
<evidence type="ECO:0000313" key="3">
    <source>
        <dbReference type="Proteomes" id="UP001589793"/>
    </source>
</evidence>
<name>A0ABV6RJS2_9MICO</name>
<feature type="domain" description="Ppx/GppA phosphatase N-terminal" evidence="1">
    <location>
        <begin position="28"/>
        <end position="313"/>
    </location>
</feature>
<gene>
    <name evidence="2" type="ORF">ACFFF6_19785</name>
</gene>
<evidence type="ECO:0000259" key="1">
    <source>
        <dbReference type="Pfam" id="PF02541"/>
    </source>
</evidence>
<dbReference type="InterPro" id="IPR043129">
    <property type="entry name" value="ATPase_NBD"/>
</dbReference>
<reference evidence="2 3" key="1">
    <citation type="submission" date="2024-09" db="EMBL/GenBank/DDBJ databases">
        <authorList>
            <person name="Sun Q."/>
            <person name="Mori K."/>
        </authorList>
    </citation>
    <scope>NUCLEOTIDE SEQUENCE [LARGE SCALE GENOMIC DNA]</scope>
    <source>
        <strain evidence="2 3">CICC 10874</strain>
    </source>
</reference>
<dbReference type="Gene3D" id="3.30.420.40">
    <property type="match status" value="1"/>
</dbReference>
<dbReference type="PANTHER" id="PTHR30005">
    <property type="entry name" value="EXOPOLYPHOSPHATASE"/>
    <property type="match status" value="1"/>
</dbReference>
<dbReference type="EMBL" id="JBHLSV010000047">
    <property type="protein sequence ID" value="MFC0676193.1"/>
    <property type="molecule type" value="Genomic_DNA"/>
</dbReference>
<organism evidence="2 3">
    <name type="scientific">Brachybacterium hainanense</name>
    <dbReference type="NCBI Taxonomy" id="1541174"/>
    <lineage>
        <taxon>Bacteria</taxon>
        <taxon>Bacillati</taxon>
        <taxon>Actinomycetota</taxon>
        <taxon>Actinomycetes</taxon>
        <taxon>Micrococcales</taxon>
        <taxon>Dermabacteraceae</taxon>
        <taxon>Brachybacterium</taxon>
    </lineage>
</organism>
<dbReference type="Pfam" id="PF02541">
    <property type="entry name" value="Ppx-GppA"/>
    <property type="match status" value="1"/>
</dbReference>
<accession>A0ABV6RJS2</accession>
<dbReference type="Gene3D" id="3.30.420.150">
    <property type="entry name" value="Exopolyphosphatase. Domain 2"/>
    <property type="match status" value="1"/>
</dbReference>
<dbReference type="InterPro" id="IPR050273">
    <property type="entry name" value="GppA/Ppx_hydrolase"/>
</dbReference>
<keyword evidence="3" id="KW-1185">Reference proteome</keyword>
<dbReference type="PANTHER" id="PTHR30005:SF13">
    <property type="entry name" value="EXOPOLYPHOSPHATASE 2"/>
    <property type="match status" value="1"/>
</dbReference>
<dbReference type="Proteomes" id="UP001589793">
    <property type="component" value="Unassembled WGS sequence"/>
</dbReference>